<sequence>MDLTVEDIEDMQLDSQGEVQADRSKLIGSHDKGMSIIVLTLNGVEVEPITPAAPGEHPLNRGADQIMEVICGFLGAAPEHTAQMSEGLIQVMNEDSCWGSEGTGHEPKARGPESSSVTTPNKSLLCMKEELLASLEEPRELGKQRGYKNIKSTMGEKTHSRVGDDTEGSCEGDQQEVTEQQGRGLSPGTDTLLEHQDRNLPSELREENSLLLQDGKKEQESLEVSLEELLVPILKKSDLCQGAESQHCLPGVVTITCLAESPSLDASDRLECQLPPSSVFEAWAKLGPGSWLGPPLVFPHREDGRIHCIRIFPKGFGPELEEGIRQKLGSCTGWVASAGTLLCKAKKLFSSYQLHSTEGAQASGAQEAALIAALQKTTLPGTKPSGHLECPPATQAVPAQPKPGDLSPSCLQQVIQRLKLLMLVKKKPSSS</sequence>
<evidence type="ECO:0000313" key="4">
    <source>
        <dbReference type="RefSeq" id="XP_025058674.1"/>
    </source>
</evidence>
<accession>A0A3Q0GGC2</accession>
<gene>
    <name evidence="3 4 5 6" type="primary">LOC102383036</name>
</gene>
<dbReference type="RefSeq" id="XP_025058675.1">
    <property type="nucleotide sequence ID" value="XM_025202890.1"/>
</dbReference>
<dbReference type="KEGG" id="asn:102383036"/>
<dbReference type="AlphaFoldDB" id="A0A3Q0GGC2"/>
<dbReference type="RefSeq" id="XP_025058676.1">
    <property type="nucleotide sequence ID" value="XM_025202891.1"/>
</dbReference>
<reference evidence="3 4" key="1">
    <citation type="submission" date="2025-04" db="UniProtKB">
        <authorList>
            <consortium name="RefSeq"/>
        </authorList>
    </citation>
    <scope>IDENTIFICATION</scope>
</reference>
<evidence type="ECO:0000313" key="3">
    <source>
        <dbReference type="RefSeq" id="XP_025058673.1"/>
    </source>
</evidence>
<keyword evidence="2" id="KW-1185">Reference proteome</keyword>
<feature type="region of interest" description="Disordered" evidence="1">
    <location>
        <begin position="151"/>
        <end position="191"/>
    </location>
</feature>
<evidence type="ECO:0000313" key="2">
    <source>
        <dbReference type="Proteomes" id="UP000189705"/>
    </source>
</evidence>
<evidence type="ECO:0000313" key="6">
    <source>
        <dbReference type="RefSeq" id="XP_025058676.1"/>
    </source>
</evidence>
<feature type="region of interest" description="Disordered" evidence="1">
    <location>
        <begin position="98"/>
        <end position="120"/>
    </location>
</feature>
<name>A0A3Q0GGC2_ALLSI</name>
<organism evidence="2 4">
    <name type="scientific">Alligator sinensis</name>
    <name type="common">Chinese alligator</name>
    <dbReference type="NCBI Taxonomy" id="38654"/>
    <lineage>
        <taxon>Eukaryota</taxon>
        <taxon>Metazoa</taxon>
        <taxon>Chordata</taxon>
        <taxon>Craniata</taxon>
        <taxon>Vertebrata</taxon>
        <taxon>Euteleostomi</taxon>
        <taxon>Archelosauria</taxon>
        <taxon>Archosauria</taxon>
        <taxon>Crocodylia</taxon>
        <taxon>Alligatoridae</taxon>
        <taxon>Alligatorinae</taxon>
        <taxon>Alligator</taxon>
    </lineage>
</organism>
<evidence type="ECO:0000313" key="5">
    <source>
        <dbReference type="RefSeq" id="XP_025058675.1"/>
    </source>
</evidence>
<evidence type="ECO:0000256" key="1">
    <source>
        <dbReference type="SAM" id="MobiDB-lite"/>
    </source>
</evidence>
<feature type="compositionally biased region" description="Acidic residues" evidence="1">
    <location>
        <begin position="165"/>
        <end position="176"/>
    </location>
</feature>
<protein>
    <submittedName>
        <fullName evidence="3 4">Uncharacterized protein LOC102383036</fullName>
    </submittedName>
</protein>
<dbReference type="Proteomes" id="UP000189705">
    <property type="component" value="Unplaced"/>
</dbReference>
<dbReference type="RefSeq" id="XP_025058674.1">
    <property type="nucleotide sequence ID" value="XM_025202889.1"/>
</dbReference>
<dbReference type="RefSeq" id="XP_025058673.1">
    <property type="nucleotide sequence ID" value="XM_025202888.1"/>
</dbReference>
<feature type="compositionally biased region" description="Basic and acidic residues" evidence="1">
    <location>
        <begin position="154"/>
        <end position="164"/>
    </location>
</feature>
<dbReference type="GeneID" id="102383036"/>
<proteinExistence type="predicted"/>